<dbReference type="SUPFAM" id="SSF82771">
    <property type="entry name" value="GIY-YIG endonuclease"/>
    <property type="match status" value="1"/>
</dbReference>
<dbReference type="Pfam" id="PF01541">
    <property type="entry name" value="GIY-YIG"/>
    <property type="match status" value="1"/>
</dbReference>
<dbReference type="CDD" id="cd10442">
    <property type="entry name" value="GIY-YIG_PLEs"/>
    <property type="match status" value="1"/>
</dbReference>
<dbReference type="EMBL" id="OV696687">
    <property type="protein sequence ID" value="CAH1252831.1"/>
    <property type="molecule type" value="Genomic_DNA"/>
</dbReference>
<proteinExistence type="predicted"/>
<dbReference type="InterPro" id="IPR000305">
    <property type="entry name" value="GIY-YIG_endonuc"/>
</dbReference>
<dbReference type="Gene3D" id="1.10.510.10">
    <property type="entry name" value="Transferase(Phosphotransferase) domain 1"/>
    <property type="match status" value="1"/>
</dbReference>
<dbReference type="Proteomes" id="UP000838412">
    <property type="component" value="Chromosome 2"/>
</dbReference>
<evidence type="ECO:0000313" key="2">
    <source>
        <dbReference type="EMBL" id="CAH1252831.1"/>
    </source>
</evidence>
<dbReference type="InterPro" id="IPR011009">
    <property type="entry name" value="Kinase-like_dom_sf"/>
</dbReference>
<dbReference type="Gene3D" id="3.40.1440.10">
    <property type="entry name" value="GIY-YIG endonuclease"/>
    <property type="match status" value="1"/>
</dbReference>
<keyword evidence="3" id="KW-1185">Reference proteome</keyword>
<feature type="domain" description="GIY-YIG" evidence="1">
    <location>
        <begin position="175"/>
        <end position="274"/>
    </location>
</feature>
<dbReference type="InterPro" id="IPR035901">
    <property type="entry name" value="GIY-YIG_endonuc_sf"/>
</dbReference>
<evidence type="ECO:0000313" key="3">
    <source>
        <dbReference type="Proteomes" id="UP000838412"/>
    </source>
</evidence>
<dbReference type="SUPFAM" id="SSF56112">
    <property type="entry name" value="Protein kinase-like (PK-like)"/>
    <property type="match status" value="1"/>
</dbReference>
<gene>
    <name evidence="2" type="primary">CDK7</name>
    <name evidence="2" type="ORF">BLAG_LOCUS12811</name>
</gene>
<dbReference type="AlphaFoldDB" id="A0A8K0EL83"/>
<organism evidence="2 3">
    <name type="scientific">Branchiostoma lanceolatum</name>
    <name type="common">Common lancelet</name>
    <name type="synonym">Amphioxus lanceolatum</name>
    <dbReference type="NCBI Taxonomy" id="7740"/>
    <lineage>
        <taxon>Eukaryota</taxon>
        <taxon>Metazoa</taxon>
        <taxon>Chordata</taxon>
        <taxon>Cephalochordata</taxon>
        <taxon>Leptocardii</taxon>
        <taxon>Amphioxiformes</taxon>
        <taxon>Branchiostomatidae</taxon>
        <taxon>Branchiostoma</taxon>
    </lineage>
</organism>
<dbReference type="PANTHER" id="PTHR21301">
    <property type="entry name" value="REVERSE TRANSCRIPTASE"/>
    <property type="match status" value="1"/>
</dbReference>
<protein>
    <submittedName>
        <fullName evidence="2">CDK7 protein</fullName>
    </submittedName>
</protein>
<accession>A0A8K0EL83</accession>
<name>A0A8K0EL83_BRALA</name>
<evidence type="ECO:0000259" key="1">
    <source>
        <dbReference type="PROSITE" id="PS50164"/>
    </source>
</evidence>
<reference evidence="2" key="1">
    <citation type="submission" date="2022-01" db="EMBL/GenBank/DDBJ databases">
        <authorList>
            <person name="Braso-Vives M."/>
        </authorList>
    </citation>
    <scope>NUCLEOTIDE SEQUENCE</scope>
</reference>
<dbReference type="PROSITE" id="PS50164">
    <property type="entry name" value="GIY_YIG"/>
    <property type="match status" value="1"/>
</dbReference>
<dbReference type="OrthoDB" id="10025388at2759"/>
<sequence length="282" mass="32160">MKALPDYIEFKQFPGTPLKDIFTAAADDLISLLGKLLCLNPSERYNCSQALQMPYFSNKPGPTPNPQLPLPSGTSAEILKEDHKVKVGVKRKLPADSDPNPPLIAYRRNKNLRDTLVRAQIPRENKNFITKNIPPGSYPCGRKCLTCTYVRKSKDFQSHRTSRRYTIRAHITCRTRNIIYMIQCKKCGIQYVGETGQTLANRMNGHRSSIKTDKDTPIAAHFNQPSHTVADMEVVGLEKLAYGRTEDLTRQRRLSRESYWIHQLRTLHPEGLNLESLEITRV</sequence>
<dbReference type="PANTHER" id="PTHR21301:SF10">
    <property type="entry name" value="REVERSE TRANSCRIPTASE DOMAIN-CONTAINING PROTEIN"/>
    <property type="match status" value="1"/>
</dbReference>